<dbReference type="RefSeq" id="WP_212533516.1">
    <property type="nucleotide sequence ID" value="NZ_JAGSOG010000373.1"/>
</dbReference>
<dbReference type="GO" id="GO:0016747">
    <property type="term" value="F:acyltransferase activity, transferring groups other than amino-acyl groups"/>
    <property type="evidence" value="ECO:0007669"/>
    <property type="project" value="InterPro"/>
</dbReference>
<evidence type="ECO:0000313" key="2">
    <source>
        <dbReference type="EMBL" id="MBR7839072.1"/>
    </source>
</evidence>
<reference evidence="2" key="1">
    <citation type="submission" date="2021-04" db="EMBL/GenBank/DDBJ databases">
        <title>Genome based classification of Actinospica acidithermotolerans sp. nov., an actinobacterium isolated from an Indonesian hot spring.</title>
        <authorList>
            <person name="Kusuma A.B."/>
            <person name="Putra K.E."/>
            <person name="Nafisah S."/>
            <person name="Loh J."/>
            <person name="Nouioui I."/>
            <person name="Goodfellow M."/>
        </authorList>
    </citation>
    <scope>NUCLEOTIDE SEQUENCE</scope>
    <source>
        <strain evidence="2">CSCA 57</strain>
    </source>
</reference>
<keyword evidence="3" id="KW-1185">Reference proteome</keyword>
<dbReference type="SUPFAM" id="SSF55729">
    <property type="entry name" value="Acyl-CoA N-acyltransferases (Nat)"/>
    <property type="match status" value="1"/>
</dbReference>
<dbReference type="Gene3D" id="3.40.630.30">
    <property type="match status" value="1"/>
</dbReference>
<evidence type="ECO:0000313" key="3">
    <source>
        <dbReference type="Proteomes" id="UP000675781"/>
    </source>
</evidence>
<evidence type="ECO:0000259" key="1">
    <source>
        <dbReference type="Pfam" id="PF13302"/>
    </source>
</evidence>
<dbReference type="Proteomes" id="UP000675781">
    <property type="component" value="Unassembled WGS sequence"/>
</dbReference>
<gene>
    <name evidence="2" type="ORF">KDL01_37750</name>
</gene>
<feature type="domain" description="N-acetyltransferase" evidence="1">
    <location>
        <begin position="155"/>
        <end position="234"/>
    </location>
</feature>
<name>A0A941EVS8_9ACTN</name>
<dbReference type="InterPro" id="IPR000182">
    <property type="entry name" value="GNAT_dom"/>
</dbReference>
<dbReference type="InterPro" id="IPR016181">
    <property type="entry name" value="Acyl_CoA_acyltransferase"/>
</dbReference>
<dbReference type="Pfam" id="PF13302">
    <property type="entry name" value="Acetyltransf_3"/>
    <property type="match status" value="1"/>
</dbReference>
<accession>A0A941EVS8</accession>
<comment type="caution">
    <text evidence="2">The sequence shown here is derived from an EMBL/GenBank/DDBJ whole genome shotgun (WGS) entry which is preliminary data.</text>
</comment>
<sequence>MEDERQLLELEIDTIYGLVPDSPGQPRRLATPDVAFVFGWSPNASVTALSHAAAELIGPMDVVVAERFAPEAEPSIVGRVQERLRRADSASGFTVSGGPSYVFPQAAADLPDLHVGLPIIASDASGLSAARRLVRPDNWPAEEWDRLISGRIGPWAMAVDERCPASICHTPAATARSAEAGTWTRPEHRGAGLAGAVAAAWWRRVRAEDDRIGFYSTDRANAASRAVARKLGLRSLGWLWIVK</sequence>
<proteinExistence type="predicted"/>
<dbReference type="AlphaFoldDB" id="A0A941EVS8"/>
<protein>
    <recommendedName>
        <fullName evidence="1">N-acetyltransferase domain-containing protein</fullName>
    </recommendedName>
</protein>
<dbReference type="EMBL" id="JAGSOG010000373">
    <property type="protein sequence ID" value="MBR7839072.1"/>
    <property type="molecule type" value="Genomic_DNA"/>
</dbReference>
<organism evidence="2 3">
    <name type="scientific">Actinospica durhamensis</name>
    <dbReference type="NCBI Taxonomy" id="1508375"/>
    <lineage>
        <taxon>Bacteria</taxon>
        <taxon>Bacillati</taxon>
        <taxon>Actinomycetota</taxon>
        <taxon>Actinomycetes</taxon>
        <taxon>Catenulisporales</taxon>
        <taxon>Actinospicaceae</taxon>
        <taxon>Actinospica</taxon>
    </lineage>
</organism>